<gene>
    <name evidence="2" type="ORF">NLS_LOCUS2771</name>
</gene>
<organism evidence="2 3">
    <name type="scientific">Litomosoides sigmodontis</name>
    <name type="common">Filarial nematode worm</name>
    <dbReference type="NCBI Taxonomy" id="42156"/>
    <lineage>
        <taxon>Eukaryota</taxon>
        <taxon>Metazoa</taxon>
        <taxon>Ecdysozoa</taxon>
        <taxon>Nematoda</taxon>
        <taxon>Chromadorea</taxon>
        <taxon>Rhabditida</taxon>
        <taxon>Spirurina</taxon>
        <taxon>Spiruromorpha</taxon>
        <taxon>Filarioidea</taxon>
        <taxon>Onchocercidae</taxon>
        <taxon>Litomosoides</taxon>
    </lineage>
</organism>
<dbReference type="OrthoDB" id="5823882at2759"/>
<reference evidence="2 3" key="1">
    <citation type="submission" date="2018-08" db="EMBL/GenBank/DDBJ databases">
        <authorList>
            <person name="Laetsch R D."/>
            <person name="Stevens L."/>
            <person name="Kumar S."/>
            <person name="Blaxter L. M."/>
        </authorList>
    </citation>
    <scope>NUCLEOTIDE SEQUENCE [LARGE SCALE GENOMIC DNA]</scope>
</reference>
<dbReference type="EMBL" id="UYRX01000135">
    <property type="protein sequence ID" value="VDK75144.1"/>
    <property type="molecule type" value="Genomic_DNA"/>
</dbReference>
<name>A0A3P6U9Z5_LITSI</name>
<sequence>MLDGFYGYFFGSEDVNDHNTKENVTVLTNSTELVAFNLPSGSSEMKDDDWILLDGRLSSGRSTPVIVPEPDLIAIDDELSTVVTESSRSLSPASTLPHNDILSPESITYDCAWNREPRKGISGKHVERVRQAKQKAIERKELERKLFENHLLGVSGDADKKHSSNIINNSANNKTLNMLNNAAKMKRSTAAGHFATDCKTKPRSKKTSRLLAGRNNDRKVNSLN</sequence>
<dbReference type="Proteomes" id="UP000277928">
    <property type="component" value="Unassembled WGS sequence"/>
</dbReference>
<evidence type="ECO:0000313" key="3">
    <source>
        <dbReference type="Proteomes" id="UP000277928"/>
    </source>
</evidence>
<evidence type="ECO:0000313" key="2">
    <source>
        <dbReference type="EMBL" id="VDK75144.1"/>
    </source>
</evidence>
<keyword evidence="3" id="KW-1185">Reference proteome</keyword>
<dbReference type="OMA" id="MRQAKQK"/>
<proteinExistence type="predicted"/>
<accession>A0A3P6U9Z5</accession>
<feature type="region of interest" description="Disordered" evidence="1">
    <location>
        <begin position="187"/>
        <end position="208"/>
    </location>
</feature>
<dbReference type="AlphaFoldDB" id="A0A3P6U9Z5"/>
<protein>
    <submittedName>
        <fullName evidence="2">Uncharacterized protein</fullName>
    </submittedName>
</protein>
<evidence type="ECO:0000256" key="1">
    <source>
        <dbReference type="SAM" id="MobiDB-lite"/>
    </source>
</evidence>